<reference evidence="1 2" key="1">
    <citation type="journal article" date="2022" name="Nat. Plants">
        <title>Genomes of leafy and leafless Platanthera orchids illuminate the evolution of mycoheterotrophy.</title>
        <authorList>
            <person name="Li M.H."/>
            <person name="Liu K.W."/>
            <person name="Li Z."/>
            <person name="Lu H.C."/>
            <person name="Ye Q.L."/>
            <person name="Zhang D."/>
            <person name="Wang J.Y."/>
            <person name="Li Y.F."/>
            <person name="Zhong Z.M."/>
            <person name="Liu X."/>
            <person name="Yu X."/>
            <person name="Liu D.K."/>
            <person name="Tu X.D."/>
            <person name="Liu B."/>
            <person name="Hao Y."/>
            <person name="Liao X.Y."/>
            <person name="Jiang Y.T."/>
            <person name="Sun W.H."/>
            <person name="Chen J."/>
            <person name="Chen Y.Q."/>
            <person name="Ai Y."/>
            <person name="Zhai J.W."/>
            <person name="Wu S.S."/>
            <person name="Zhou Z."/>
            <person name="Hsiao Y.Y."/>
            <person name="Wu W.L."/>
            <person name="Chen Y.Y."/>
            <person name="Lin Y.F."/>
            <person name="Hsu J.L."/>
            <person name="Li C.Y."/>
            <person name="Wang Z.W."/>
            <person name="Zhao X."/>
            <person name="Zhong W.Y."/>
            <person name="Ma X.K."/>
            <person name="Ma L."/>
            <person name="Huang J."/>
            <person name="Chen G.Z."/>
            <person name="Huang M.Z."/>
            <person name="Huang L."/>
            <person name="Peng D.H."/>
            <person name="Luo Y.B."/>
            <person name="Zou S.Q."/>
            <person name="Chen S.P."/>
            <person name="Lan S."/>
            <person name="Tsai W.C."/>
            <person name="Van de Peer Y."/>
            <person name="Liu Z.J."/>
        </authorList>
    </citation>
    <scope>NUCLEOTIDE SEQUENCE [LARGE SCALE GENOMIC DNA]</scope>
    <source>
        <strain evidence="1">Lor288</strain>
    </source>
</reference>
<proteinExistence type="predicted"/>
<keyword evidence="2" id="KW-1185">Reference proteome</keyword>
<dbReference type="Proteomes" id="UP001412067">
    <property type="component" value="Unassembled WGS sequence"/>
</dbReference>
<sequence length="157" mass="18896">MGDILVGKFTPQIVNESSYALEDRLSPVLIRPMNWLNYSLMEIKMKDLSDKTIKIKNQIEQTTKEKKEKEIDLIYDNKILESYKLLWKILKRQNIRLMHKSHYFIKSFIEKIYIDILLCSITFSKVNAELFFESTKKTFNKSFYNNKRIEKEMVERI</sequence>
<name>A0ABR2LIY8_9ASPA</name>
<organism evidence="1 2">
    <name type="scientific">Platanthera guangdongensis</name>
    <dbReference type="NCBI Taxonomy" id="2320717"/>
    <lineage>
        <taxon>Eukaryota</taxon>
        <taxon>Viridiplantae</taxon>
        <taxon>Streptophyta</taxon>
        <taxon>Embryophyta</taxon>
        <taxon>Tracheophyta</taxon>
        <taxon>Spermatophyta</taxon>
        <taxon>Magnoliopsida</taxon>
        <taxon>Liliopsida</taxon>
        <taxon>Asparagales</taxon>
        <taxon>Orchidaceae</taxon>
        <taxon>Orchidoideae</taxon>
        <taxon>Orchideae</taxon>
        <taxon>Orchidinae</taxon>
        <taxon>Platanthera</taxon>
    </lineage>
</organism>
<accession>A0ABR2LIY8</accession>
<evidence type="ECO:0000313" key="2">
    <source>
        <dbReference type="Proteomes" id="UP001412067"/>
    </source>
</evidence>
<evidence type="ECO:0000313" key="1">
    <source>
        <dbReference type="EMBL" id="KAK8942139.1"/>
    </source>
</evidence>
<dbReference type="EMBL" id="JBBWWR010000019">
    <property type="protein sequence ID" value="KAK8942139.1"/>
    <property type="molecule type" value="Genomic_DNA"/>
</dbReference>
<gene>
    <name evidence="1" type="primary">ycf1</name>
    <name evidence="1" type="ORF">KSP40_PGU003823</name>
</gene>
<protein>
    <submittedName>
        <fullName evidence="1">Membrane protein ycf1</fullName>
    </submittedName>
</protein>
<comment type="caution">
    <text evidence="1">The sequence shown here is derived from an EMBL/GenBank/DDBJ whole genome shotgun (WGS) entry which is preliminary data.</text>
</comment>